<organism evidence="5 6">
    <name type="scientific">Chlamydomonas reinhardtii</name>
    <name type="common">Chlamydomonas smithii</name>
    <dbReference type="NCBI Taxonomy" id="3055"/>
    <lineage>
        <taxon>Eukaryota</taxon>
        <taxon>Viridiplantae</taxon>
        <taxon>Chlorophyta</taxon>
        <taxon>core chlorophytes</taxon>
        <taxon>Chlorophyceae</taxon>
        <taxon>CS clade</taxon>
        <taxon>Chlamydomonadales</taxon>
        <taxon>Chlamydomonadaceae</taxon>
        <taxon>Chlamydomonas</taxon>
    </lineage>
</organism>
<evidence type="ECO:0000259" key="4">
    <source>
        <dbReference type="PROSITE" id="PS50011"/>
    </source>
</evidence>
<dbReference type="STRING" id="3055.A0A2K3CYU9"/>
<dbReference type="PANTHER" id="PTHR33589">
    <property type="entry name" value="OS11G0524900 PROTEIN"/>
    <property type="match status" value="1"/>
</dbReference>
<dbReference type="InterPro" id="IPR008266">
    <property type="entry name" value="Tyr_kinase_AS"/>
</dbReference>
<gene>
    <name evidence="5" type="ORF">CHLRE_14g632700v5</name>
</gene>
<feature type="domain" description="Protein kinase" evidence="4">
    <location>
        <begin position="1391"/>
        <end position="1781"/>
    </location>
</feature>
<evidence type="ECO:0000313" key="5">
    <source>
        <dbReference type="EMBL" id="PNW73453.1"/>
    </source>
</evidence>
<dbReference type="RefSeq" id="XP_042917111.1">
    <property type="nucleotide sequence ID" value="XM_043070438.1"/>
</dbReference>
<dbReference type="PROSITE" id="PS00107">
    <property type="entry name" value="PROTEIN_KINASE_ATP"/>
    <property type="match status" value="1"/>
</dbReference>
<sequence>MDSATGGEEQQQWALWTWDEYRVCRAAKLLPTGSSSGGSSGDGGSSNGGSGAGPDLSLVTTDRPCSWRLAYVCAEEQAVVLAAGLSSSSAWYRRHFAPGAPAPLLPSPYAAASAAGPAGAGNSSEGSSSQAGLALYRSGFVAGGPLGELNWAPDVTDPMLLPTLVEPFPVTTEVEDGADRFWRLGPVVSAMYRGGNRRLTALRLVREGEAADVWAAYQGQSSGAGLPPPLGDEFVLGDRVPDYDLGRPLTGAPLGSPGPGYETYNVGPYNDYIVAVEGCFRASEVEGLTLVSRSGRRLQLGRGGCSNWFREEAPPGGYLAGAWSSALNASAWDRYIDVVYLRGNLGQLSNGEMPWLHQLSFIWAAPSGSPPPVSVVRRAPVLDTWSQPPACSWAAPMADRFYLVSYTACHMMERMCSSNACCNQAVRMHIHGTGGYPRCGANRDACLTACMSAGICGTIPEANILHFLAAAPPRLQPQPSISGHVVTAADSTALGPDTAAMASFILYRISLMTYADAVQYCASSSYMGADWKLVEVQDALDWAASAWTRRDAHEALASLLGYVWAAPLPRLLANATAQPPAPSSSGTAGSSCMRVAFGLPDGLDSPSSTDSHTVAVGDCEAQAAVVCRAVANPLSASAAAAAAAAAAVQAAEAAVADADTSTTSGLEGVDVGSTYPPASAVLGGGSSLGDRGLISPAAAVAVWVPGPHTLTVSNRRLGSGPYLNGSADKPSYCNAAIGSIVSSNSSSSSTGAIAGQRATAVVALQQPVTAISVSVAVQLTNETDSVAVLSAVRLRLGTGGSWQSMGLVSSGGWETFQLAPGEVVVAVSGCMGGFVERLVFHTNTGRRWTHALLGAAAACSVPFLDSAPQQPAAGSGGGYLVGMQGSVGYYIGSLQLVWGSPSQAVSGALGPTAAVLPDGVPPVDGTRPQRPSAVLPSQGAGAPGAGTSSSPSGLVKDNVGTGGASSSMPPSNAGSSGGVPVAAVAAGAATAGVAAVVAAAALAVVVVVRRRRRGQQDLGPGKAPPAAQDGSIAGAVGDGSDGSSRLPSQTLLPCVPVCAKGPAPLACQQARGKAVAVRLSSVRLMLSTQPTLPLSSCSHSVHARTLSSAAATSPRPGDTAPYSSASGGPDSNPAANSQSSRLGGPLPAAHPGGIATGGDSSGLHGGSCGPAAAPTAAALLPGRGGSSAPAAPSVAEAHARGGGPAAGQEREPRTSSRTEVVQPSTLAAWPTAIVAGVSSQHCQGPARQQAPYWLGATAAATSSGGMAAGSPAAGLSTAAAAPPQAAATAMHHLPSELESRLSAYIMRVDERQPRHLDRAASGNAEATAGAAADVGVRPRPPSPQAAGLAADGTQPRNRDGEEDDRAAVQAAISEAVKAELAGRQGGCWQGLLIQGVLGRGGFGVVYLGTWRNLRVAIKTLVVHDALAGGKARQRHRAIIEAAISKSLQHPNVVTTYEAEVVPLAVMPSAAAAGAVVHTTTQGKPVEGPTVPTGDDNDVYKLLIIQEYCNVGPLTTALDAGVFGSIADGGVGLLCGLTLALDIACGMRHIHSRNIIHGDLSAGNVLLSSVAGFGWGRVEAQASEMLPSAQSSMSGAGVCSTIAGGAVDPGAPAVAESDAQLLRPLAGLWRPPVTAKVSDFGLSLPMGENQTHASNRFQGTPGYAAPEVLSRGRLSLAADVWSFGVLLLELCHGMRFKHILARQQAAFGGVAGAGVAGGGEERPGDDAGTADGGSTTGSAPAWAVLPATCPPQLAALVRACLSLNPLVRPSFDQVVRQLVSVLAELHAACC</sequence>
<reference evidence="5 6" key="1">
    <citation type="journal article" date="2007" name="Science">
        <title>The Chlamydomonas genome reveals the evolution of key animal and plant functions.</title>
        <authorList>
            <person name="Merchant S.S."/>
            <person name="Prochnik S.E."/>
            <person name="Vallon O."/>
            <person name="Harris E.H."/>
            <person name="Karpowicz S.J."/>
            <person name="Witman G.B."/>
            <person name="Terry A."/>
            <person name="Salamov A."/>
            <person name="Fritz-Laylin L.K."/>
            <person name="Marechal-Drouard L."/>
            <person name="Marshall W.F."/>
            <person name="Qu L.H."/>
            <person name="Nelson D.R."/>
            <person name="Sanderfoot A.A."/>
            <person name="Spalding M.H."/>
            <person name="Kapitonov V.V."/>
            <person name="Ren Q."/>
            <person name="Ferris P."/>
            <person name="Lindquist E."/>
            <person name="Shapiro H."/>
            <person name="Lucas S.M."/>
            <person name="Grimwood J."/>
            <person name="Schmutz J."/>
            <person name="Cardol P."/>
            <person name="Cerutti H."/>
            <person name="Chanfreau G."/>
            <person name="Chen C.L."/>
            <person name="Cognat V."/>
            <person name="Croft M.T."/>
            <person name="Dent R."/>
            <person name="Dutcher S."/>
            <person name="Fernandez E."/>
            <person name="Fukuzawa H."/>
            <person name="Gonzalez-Ballester D."/>
            <person name="Gonzalez-Halphen D."/>
            <person name="Hallmann A."/>
            <person name="Hanikenne M."/>
            <person name="Hippler M."/>
            <person name="Inwood W."/>
            <person name="Jabbari K."/>
            <person name="Kalanon M."/>
            <person name="Kuras R."/>
            <person name="Lefebvre P.A."/>
            <person name="Lemaire S.D."/>
            <person name="Lobanov A.V."/>
            <person name="Lohr M."/>
            <person name="Manuell A."/>
            <person name="Meier I."/>
            <person name="Mets L."/>
            <person name="Mittag M."/>
            <person name="Mittelmeier T."/>
            <person name="Moroney J.V."/>
            <person name="Moseley J."/>
            <person name="Napoli C."/>
            <person name="Nedelcu A.M."/>
            <person name="Niyogi K."/>
            <person name="Novoselov S.V."/>
            <person name="Paulsen I.T."/>
            <person name="Pazour G."/>
            <person name="Purton S."/>
            <person name="Ral J.P."/>
            <person name="Riano-Pachon D.M."/>
            <person name="Riekhof W."/>
            <person name="Rymarquis L."/>
            <person name="Schroda M."/>
            <person name="Stern D."/>
            <person name="Umen J."/>
            <person name="Willows R."/>
            <person name="Wilson N."/>
            <person name="Zimmer S.L."/>
            <person name="Allmer J."/>
            <person name="Balk J."/>
            <person name="Bisova K."/>
            <person name="Chen C.J."/>
            <person name="Elias M."/>
            <person name="Gendler K."/>
            <person name="Hauser C."/>
            <person name="Lamb M.R."/>
            <person name="Ledford H."/>
            <person name="Long J.C."/>
            <person name="Minagawa J."/>
            <person name="Page M.D."/>
            <person name="Pan J."/>
            <person name="Pootakham W."/>
            <person name="Roje S."/>
            <person name="Rose A."/>
            <person name="Stahlberg E."/>
            <person name="Terauchi A.M."/>
            <person name="Yang P."/>
            <person name="Ball S."/>
            <person name="Bowler C."/>
            <person name="Dieckmann C.L."/>
            <person name="Gladyshev V.N."/>
            <person name="Green P."/>
            <person name="Jorgensen R."/>
            <person name="Mayfield S."/>
            <person name="Mueller-Roeber B."/>
            <person name="Rajamani S."/>
            <person name="Sayre R.T."/>
            <person name="Brokstein P."/>
            <person name="Dubchak I."/>
            <person name="Goodstein D."/>
            <person name="Hornick L."/>
            <person name="Huang Y.W."/>
            <person name="Jhaveri J."/>
            <person name="Luo Y."/>
            <person name="Martinez D."/>
            <person name="Ngau W.C."/>
            <person name="Otillar B."/>
            <person name="Poliakov A."/>
            <person name="Porter A."/>
            <person name="Szajkowski L."/>
            <person name="Werner G."/>
            <person name="Zhou K."/>
            <person name="Grigoriev I.V."/>
            <person name="Rokhsar D.S."/>
            <person name="Grossman A.R."/>
        </authorList>
    </citation>
    <scope>NUCLEOTIDE SEQUENCE [LARGE SCALE GENOMIC DNA]</scope>
    <source>
        <strain evidence="6">CC-503</strain>
    </source>
</reference>
<dbReference type="GeneID" id="5718233"/>
<dbReference type="EMBL" id="CM008975">
    <property type="protein sequence ID" value="PNW73453.1"/>
    <property type="molecule type" value="Genomic_DNA"/>
</dbReference>
<feature type="compositionally biased region" description="Low complexity" evidence="3">
    <location>
        <begin position="964"/>
        <end position="978"/>
    </location>
</feature>
<keyword evidence="2" id="KW-0067">ATP-binding</keyword>
<dbReference type="GO" id="GO:0030246">
    <property type="term" value="F:carbohydrate binding"/>
    <property type="evidence" value="ECO:0007669"/>
    <property type="project" value="UniProtKB-KW"/>
</dbReference>
<dbReference type="Gramene" id="PNW73453">
    <property type="protein sequence ID" value="PNW73453"/>
    <property type="gene ID" value="CHLRE_14g632700v5"/>
</dbReference>
<dbReference type="InParanoid" id="A0A2K3CYU9"/>
<dbReference type="PaxDb" id="3055-EDP03668"/>
<keyword evidence="2" id="KW-0547">Nucleotide-binding</keyword>
<feature type="compositionally biased region" description="Low complexity" evidence="3">
    <location>
        <begin position="936"/>
        <end position="953"/>
    </location>
</feature>
<dbReference type="InterPro" id="IPR017441">
    <property type="entry name" value="Protein_kinase_ATP_BS"/>
</dbReference>
<feature type="region of interest" description="Disordered" evidence="3">
    <location>
        <begin position="1106"/>
        <end position="1221"/>
    </location>
</feature>
<dbReference type="Gene3D" id="3.30.200.20">
    <property type="entry name" value="Phosphorylase Kinase, domain 1"/>
    <property type="match status" value="1"/>
</dbReference>
<feature type="region of interest" description="Disordered" evidence="3">
    <location>
        <begin position="916"/>
        <end position="978"/>
    </location>
</feature>
<evidence type="ECO:0000256" key="1">
    <source>
        <dbReference type="ARBA" id="ARBA00022734"/>
    </source>
</evidence>
<proteinExistence type="predicted"/>
<dbReference type="Gene3D" id="2.100.10.30">
    <property type="entry name" value="Jacalin-like lectin domain"/>
    <property type="match status" value="1"/>
</dbReference>
<dbReference type="Pfam" id="PF00069">
    <property type="entry name" value="Pkinase"/>
    <property type="match status" value="2"/>
</dbReference>
<dbReference type="PANTHER" id="PTHR33589:SF3">
    <property type="entry name" value="ZYMOGEN GRANULE MEMBRANE PROTEIN 16-LIKE"/>
    <property type="match status" value="1"/>
</dbReference>
<keyword evidence="6" id="KW-1185">Reference proteome</keyword>
<dbReference type="OrthoDB" id="548271at2759"/>
<dbReference type="InterPro" id="IPR036404">
    <property type="entry name" value="Jacalin-like_lectin_dom_sf"/>
</dbReference>
<dbReference type="GO" id="GO:0004672">
    <property type="term" value="F:protein kinase activity"/>
    <property type="evidence" value="ECO:0007669"/>
    <property type="project" value="InterPro"/>
</dbReference>
<dbReference type="SUPFAM" id="SSF56112">
    <property type="entry name" value="Protein kinase-like (PK-like)"/>
    <property type="match status" value="1"/>
</dbReference>
<dbReference type="Gene3D" id="1.10.510.10">
    <property type="entry name" value="Transferase(Phosphotransferase) domain 1"/>
    <property type="match status" value="1"/>
</dbReference>
<feature type="region of interest" description="Disordered" evidence="3">
    <location>
        <begin position="1315"/>
        <end position="1365"/>
    </location>
</feature>
<dbReference type="KEGG" id="cre:CHLRE_14g632700v5"/>
<evidence type="ECO:0000256" key="2">
    <source>
        <dbReference type="PROSITE-ProRule" id="PRU10141"/>
    </source>
</evidence>
<feature type="region of interest" description="Disordered" evidence="3">
    <location>
        <begin position="1012"/>
        <end position="1047"/>
    </location>
</feature>
<evidence type="ECO:0000313" key="6">
    <source>
        <dbReference type="Proteomes" id="UP000006906"/>
    </source>
</evidence>
<dbReference type="InterPro" id="IPR000719">
    <property type="entry name" value="Prot_kinase_dom"/>
</dbReference>
<dbReference type="GO" id="GO:0005524">
    <property type="term" value="F:ATP binding"/>
    <property type="evidence" value="ECO:0007669"/>
    <property type="project" value="UniProtKB-UniRule"/>
</dbReference>
<dbReference type="Proteomes" id="UP000006906">
    <property type="component" value="Chromosome 14"/>
</dbReference>
<feature type="compositionally biased region" description="Gly residues" evidence="3">
    <location>
        <begin position="1154"/>
        <end position="1168"/>
    </location>
</feature>
<feature type="region of interest" description="Disordered" evidence="3">
    <location>
        <begin position="33"/>
        <end position="57"/>
    </location>
</feature>
<keyword evidence="1" id="KW-0430">Lectin</keyword>
<dbReference type="InterPro" id="IPR011009">
    <property type="entry name" value="Kinase-like_dom_sf"/>
</dbReference>
<dbReference type="PROSITE" id="PS50011">
    <property type="entry name" value="PROTEIN_KINASE_DOM"/>
    <property type="match status" value="1"/>
</dbReference>
<dbReference type="SUPFAM" id="SSF51101">
    <property type="entry name" value="Mannose-binding lectins"/>
    <property type="match status" value="1"/>
</dbReference>
<feature type="compositionally biased region" description="Low complexity" evidence="3">
    <location>
        <begin position="1169"/>
        <end position="1193"/>
    </location>
</feature>
<name>A0A2K3CYU9_CHLRE</name>
<feature type="compositionally biased region" description="Gly residues" evidence="3">
    <location>
        <begin position="35"/>
        <end position="52"/>
    </location>
</feature>
<feature type="binding site" evidence="2">
    <location>
        <position position="1418"/>
    </location>
    <ligand>
        <name>ATP</name>
        <dbReference type="ChEBI" id="CHEBI:30616"/>
    </ligand>
</feature>
<protein>
    <recommendedName>
        <fullName evidence="4">Protein kinase domain-containing protein</fullName>
    </recommendedName>
</protein>
<feature type="compositionally biased region" description="Low complexity" evidence="3">
    <location>
        <begin position="1319"/>
        <end position="1332"/>
    </location>
</feature>
<dbReference type="ExpressionAtlas" id="A0A2K3CYU9">
    <property type="expression patterns" value="baseline and differential"/>
</dbReference>
<feature type="compositionally biased region" description="Low complexity" evidence="3">
    <location>
        <begin position="1142"/>
        <end position="1153"/>
    </location>
</feature>
<dbReference type="InterPro" id="IPR052321">
    <property type="entry name" value="PolyBind_ProtTraffic"/>
</dbReference>
<evidence type="ECO:0000256" key="3">
    <source>
        <dbReference type="SAM" id="MobiDB-lite"/>
    </source>
</evidence>
<accession>A0A2K3CYU9</accession>
<dbReference type="PROSITE" id="PS00109">
    <property type="entry name" value="PROTEIN_KINASE_TYR"/>
    <property type="match status" value="1"/>
</dbReference>